<dbReference type="KEGG" id="pxu:106124177"/>
<dbReference type="GeneID" id="106124177"/>
<protein>
    <submittedName>
        <fullName evidence="1">Uncharacterized protein LOC106124177 isoform X1</fullName>
    </submittedName>
</protein>
<reference evidence="1" key="1">
    <citation type="submission" date="2025-08" db="UniProtKB">
        <authorList>
            <consortium name="RefSeq"/>
        </authorList>
    </citation>
    <scope>IDENTIFICATION</scope>
</reference>
<accession>A0AAJ6ZN55</accession>
<gene>
    <name evidence="1" type="primary">LOC106124177</name>
</gene>
<dbReference type="RefSeq" id="XP_013176102.1">
    <property type="nucleotide sequence ID" value="XM_013320648.1"/>
</dbReference>
<sequence length="200" mass="22020">MDRAGGIMEKLLICSYLHQRWFAIAQCVNQPQQCNMMNEAMIEAPRSILPQPIPQYYGSQGTIVENPCSICNSINKIPTGNIFPSPTTIITDYSPAICKHLADTLQLMVVCNLLQGNRGSSELAMKLASPIIKEVLTSPTFTRAAMNTINSNTILPNIIKPPLNTNFIPTITNSLPPMQAQSPCNKDLLPNILSLLRNLK</sequence>
<dbReference type="AlphaFoldDB" id="A0AAJ6ZN55"/>
<dbReference type="Proteomes" id="UP000694872">
    <property type="component" value="Unplaced"/>
</dbReference>
<evidence type="ECO:0000313" key="1">
    <source>
        <dbReference type="RefSeq" id="XP_013176102.1"/>
    </source>
</evidence>
<name>A0AAJ6ZN55_PAPXU</name>
<organism evidence="1">
    <name type="scientific">Papilio xuthus</name>
    <name type="common">Asian swallowtail butterfly</name>
    <dbReference type="NCBI Taxonomy" id="66420"/>
    <lineage>
        <taxon>Eukaryota</taxon>
        <taxon>Metazoa</taxon>
        <taxon>Ecdysozoa</taxon>
        <taxon>Arthropoda</taxon>
        <taxon>Hexapoda</taxon>
        <taxon>Insecta</taxon>
        <taxon>Pterygota</taxon>
        <taxon>Neoptera</taxon>
        <taxon>Endopterygota</taxon>
        <taxon>Lepidoptera</taxon>
        <taxon>Glossata</taxon>
        <taxon>Ditrysia</taxon>
        <taxon>Papilionoidea</taxon>
        <taxon>Papilionidae</taxon>
        <taxon>Papilioninae</taxon>
        <taxon>Papilio</taxon>
    </lineage>
</organism>
<proteinExistence type="predicted"/>